<dbReference type="Proteomes" id="UP000664534">
    <property type="component" value="Unassembled WGS sequence"/>
</dbReference>
<dbReference type="PANTHER" id="PTHR15892:SF2">
    <property type="entry name" value="LARGE RIBOSOMAL SUBUNIT PROTEIN UL30M"/>
    <property type="match status" value="1"/>
</dbReference>
<dbReference type="GO" id="GO:0015934">
    <property type="term" value="C:large ribosomal subunit"/>
    <property type="evidence" value="ECO:0007669"/>
    <property type="project" value="InterPro"/>
</dbReference>
<dbReference type="GO" id="GO:0006412">
    <property type="term" value="P:translation"/>
    <property type="evidence" value="ECO:0007669"/>
    <property type="project" value="InterPro"/>
</dbReference>
<comment type="subcellular location">
    <subcellularLocation>
        <location evidence="1">Mitochondrion</location>
    </subcellularLocation>
</comment>
<reference evidence="9" key="1">
    <citation type="submission" date="2021-03" db="EMBL/GenBank/DDBJ databases">
        <authorList>
            <person name="Tagirdzhanova G."/>
        </authorList>
    </citation>
    <scope>NUCLEOTIDE SEQUENCE</scope>
</reference>
<organism evidence="9 10">
    <name type="scientific">Imshaugia aleurites</name>
    <dbReference type="NCBI Taxonomy" id="172621"/>
    <lineage>
        <taxon>Eukaryota</taxon>
        <taxon>Fungi</taxon>
        <taxon>Dikarya</taxon>
        <taxon>Ascomycota</taxon>
        <taxon>Pezizomycotina</taxon>
        <taxon>Lecanoromycetes</taxon>
        <taxon>OSLEUM clade</taxon>
        <taxon>Lecanoromycetidae</taxon>
        <taxon>Lecanorales</taxon>
        <taxon>Lecanorineae</taxon>
        <taxon>Parmeliaceae</taxon>
        <taxon>Imshaugia</taxon>
    </lineage>
</organism>
<gene>
    <name evidence="9" type="ORF">IMSHALPRED_007239</name>
</gene>
<dbReference type="GO" id="GO:0003735">
    <property type="term" value="F:structural constituent of ribosome"/>
    <property type="evidence" value="ECO:0007669"/>
    <property type="project" value="InterPro"/>
</dbReference>
<evidence type="ECO:0000256" key="5">
    <source>
        <dbReference type="ARBA" id="ARBA00023274"/>
    </source>
</evidence>
<dbReference type="EMBL" id="CAJPDT010000047">
    <property type="protein sequence ID" value="CAF9927567.1"/>
    <property type="molecule type" value="Genomic_DNA"/>
</dbReference>
<comment type="caution">
    <text evidence="9">The sequence shown here is derived from an EMBL/GenBank/DDBJ whole genome shotgun (WGS) entry which is preliminary data.</text>
</comment>
<feature type="domain" description="Large ribosomal subunit protein uL30-like ferredoxin-like fold" evidence="8">
    <location>
        <begin position="4"/>
        <end position="54"/>
    </location>
</feature>
<dbReference type="AlphaFoldDB" id="A0A8H3FM20"/>
<dbReference type="Gene3D" id="3.30.1390.20">
    <property type="entry name" value="Ribosomal protein L30, ferredoxin-like fold domain"/>
    <property type="match status" value="1"/>
</dbReference>
<dbReference type="InterPro" id="IPR036919">
    <property type="entry name" value="Ribo_uL30_ferredoxin-like_sf"/>
</dbReference>
<protein>
    <recommendedName>
        <fullName evidence="6">Large ribosomal subunit protein uL30m</fullName>
    </recommendedName>
</protein>
<dbReference type="InterPro" id="IPR005996">
    <property type="entry name" value="Ribosomal_uL30_bac-type"/>
</dbReference>
<dbReference type="NCBIfam" id="TIGR01308">
    <property type="entry name" value="rpmD_bact"/>
    <property type="match status" value="1"/>
</dbReference>
<keyword evidence="5" id="KW-0687">Ribonucleoprotein</keyword>
<name>A0A8H3FM20_9LECA</name>
<dbReference type="FunFam" id="3.30.1390.20:FF:000010">
    <property type="entry name" value="Large subunit ribosomal protein L30"/>
    <property type="match status" value="1"/>
</dbReference>
<accession>A0A8H3FM20</accession>
<comment type="function">
    <text evidence="7">Component of the mitochondrial ribosome (mitoribosome), a dedicated translation machinery responsible for the synthesis of mitochondrial genome-encoded proteins, including at least some of the essential transmembrane subunits of the mitochondrial respiratory chain. The mitoribosomes are attached to the mitochondrial inner membrane and translation products are cotranslationally integrated into the membrane.</text>
</comment>
<evidence type="ECO:0000256" key="1">
    <source>
        <dbReference type="ARBA" id="ARBA00004173"/>
    </source>
</evidence>
<evidence type="ECO:0000313" key="9">
    <source>
        <dbReference type="EMBL" id="CAF9927567.1"/>
    </source>
</evidence>
<keyword evidence="4" id="KW-0496">Mitochondrion</keyword>
<keyword evidence="10" id="KW-1185">Reference proteome</keyword>
<dbReference type="SUPFAM" id="SSF55129">
    <property type="entry name" value="Ribosomal protein L30p/L7e"/>
    <property type="match status" value="1"/>
</dbReference>
<dbReference type="PANTHER" id="PTHR15892">
    <property type="entry name" value="MITOCHONDRIAL RIBOSOMAL PROTEIN L30"/>
    <property type="match status" value="1"/>
</dbReference>
<evidence type="ECO:0000256" key="2">
    <source>
        <dbReference type="ARBA" id="ARBA00007594"/>
    </source>
</evidence>
<evidence type="ECO:0000256" key="3">
    <source>
        <dbReference type="ARBA" id="ARBA00022980"/>
    </source>
</evidence>
<keyword evidence="3" id="KW-0689">Ribosomal protein</keyword>
<comment type="similarity">
    <text evidence="2">Belongs to the universal ribosomal protein uL30 family.</text>
</comment>
<dbReference type="GO" id="GO:0005739">
    <property type="term" value="C:mitochondrion"/>
    <property type="evidence" value="ECO:0007669"/>
    <property type="project" value="UniProtKB-SubCell"/>
</dbReference>
<dbReference type="OrthoDB" id="509901at2759"/>
<dbReference type="Pfam" id="PF00327">
    <property type="entry name" value="Ribosomal_L30"/>
    <property type="match status" value="1"/>
</dbReference>
<evidence type="ECO:0000259" key="8">
    <source>
        <dbReference type="Pfam" id="PF00327"/>
    </source>
</evidence>
<sequence>MPFFKITLIRSSIGLPKKTQGVLNALGLRKRMATVFKPVNPSTAGQIMRIKELVAVSEVEEALTDAEMRERRRPDPGYYIEKAGIGA</sequence>
<proteinExistence type="inferred from homology"/>
<evidence type="ECO:0000256" key="6">
    <source>
        <dbReference type="ARBA" id="ARBA00035281"/>
    </source>
</evidence>
<evidence type="ECO:0000256" key="7">
    <source>
        <dbReference type="ARBA" id="ARBA00037226"/>
    </source>
</evidence>
<dbReference type="CDD" id="cd01658">
    <property type="entry name" value="Ribosomal_L30"/>
    <property type="match status" value="1"/>
</dbReference>
<evidence type="ECO:0000256" key="4">
    <source>
        <dbReference type="ARBA" id="ARBA00023128"/>
    </source>
</evidence>
<dbReference type="InterPro" id="IPR016082">
    <property type="entry name" value="Ribosomal_uL30_ferredoxin-like"/>
</dbReference>
<evidence type="ECO:0000313" key="10">
    <source>
        <dbReference type="Proteomes" id="UP000664534"/>
    </source>
</evidence>